<comment type="catalytic activity">
    <reaction evidence="5">
        <text>L-proline + a quinone = (S)-1-pyrroline-5-carboxylate + a quinol + H(+)</text>
        <dbReference type="Rhea" id="RHEA:23784"/>
        <dbReference type="ChEBI" id="CHEBI:15378"/>
        <dbReference type="ChEBI" id="CHEBI:17388"/>
        <dbReference type="ChEBI" id="CHEBI:24646"/>
        <dbReference type="ChEBI" id="CHEBI:60039"/>
        <dbReference type="ChEBI" id="CHEBI:132124"/>
        <dbReference type="EC" id="1.5.5.2"/>
    </reaction>
</comment>
<name>A0A9P4QR36_9PLEO</name>
<feature type="domain" description="Proline dehydrogenase" evidence="7">
    <location>
        <begin position="194"/>
        <end position="454"/>
    </location>
</feature>
<comment type="caution">
    <text evidence="8">The sequence shown here is derived from an EMBL/GenBank/DDBJ whole genome shotgun (WGS) entry which is preliminary data.</text>
</comment>
<dbReference type="Pfam" id="PF01619">
    <property type="entry name" value="Pro_dh"/>
    <property type="match status" value="1"/>
</dbReference>
<feature type="non-terminal residue" evidence="8">
    <location>
        <position position="477"/>
    </location>
</feature>
<dbReference type="SUPFAM" id="SSF51730">
    <property type="entry name" value="FAD-linked oxidoreductase"/>
    <property type="match status" value="1"/>
</dbReference>
<comment type="function">
    <text evidence="5">Converts proline to delta-1-pyrroline-5-carboxylate.</text>
</comment>
<protein>
    <recommendedName>
        <fullName evidence="2 5">Proline dehydrogenase</fullName>
        <ecNumber evidence="2 5">1.5.5.2</ecNumber>
    </recommendedName>
</protein>
<evidence type="ECO:0000256" key="1">
    <source>
        <dbReference type="ARBA" id="ARBA00005869"/>
    </source>
</evidence>
<reference evidence="8" key="1">
    <citation type="journal article" date="2020" name="Stud. Mycol.">
        <title>101 Dothideomycetes genomes: a test case for predicting lifestyles and emergence of pathogens.</title>
        <authorList>
            <person name="Haridas S."/>
            <person name="Albert R."/>
            <person name="Binder M."/>
            <person name="Bloem J."/>
            <person name="Labutti K."/>
            <person name="Salamov A."/>
            <person name="Andreopoulos B."/>
            <person name="Baker S."/>
            <person name="Barry K."/>
            <person name="Bills G."/>
            <person name="Bluhm B."/>
            <person name="Cannon C."/>
            <person name="Castanera R."/>
            <person name="Culley D."/>
            <person name="Daum C."/>
            <person name="Ezra D."/>
            <person name="Gonzalez J."/>
            <person name="Henrissat B."/>
            <person name="Kuo A."/>
            <person name="Liang C."/>
            <person name="Lipzen A."/>
            <person name="Lutzoni F."/>
            <person name="Magnuson J."/>
            <person name="Mondo S."/>
            <person name="Nolan M."/>
            <person name="Ohm R."/>
            <person name="Pangilinan J."/>
            <person name="Park H.-J."/>
            <person name="Ramirez L."/>
            <person name="Alfaro M."/>
            <person name="Sun H."/>
            <person name="Tritt A."/>
            <person name="Yoshinaga Y."/>
            <person name="Zwiers L.-H."/>
            <person name="Turgeon B."/>
            <person name="Goodwin S."/>
            <person name="Spatafora J."/>
            <person name="Crous P."/>
            <person name="Grigoriev I."/>
        </authorList>
    </citation>
    <scope>NUCLEOTIDE SEQUENCE</scope>
    <source>
        <strain evidence="8">CBS 125425</strain>
    </source>
</reference>
<dbReference type="GO" id="GO:0005739">
    <property type="term" value="C:mitochondrion"/>
    <property type="evidence" value="ECO:0007669"/>
    <property type="project" value="TreeGrafter"/>
</dbReference>
<evidence type="ECO:0000313" key="8">
    <source>
        <dbReference type="EMBL" id="KAF2729322.1"/>
    </source>
</evidence>
<sequence>MRSMRPQFQRLDALALPRRSLAHTRRLVHSSSRRDVSALTSSPNLVSSPPATTPKNAAPSKSSPLTLSRLPTASVLRSYMIMRMSSSPALLSVCFSILRRMLNSKSQFMSIERNPAIRKLLKGTFYKQFCAGETKEEVQLNTTAARELLGYDGIMLEYALEVLKGGARPTAEEIEREIEAWKKGILASIDVAKEGDFIGMKWSGLGREALRLLQAGLPPSASMYSAITSACDAAAAKNVVLLPGAEEEATNPGLDKWTLELSKKYNTPERGRAIVYVTYQCYLKGIGQRLSAHLALAQRENFIAGLKLVRGAYLSSEPRSLICDTKADTDSNYDSCASAALTRTYNAVVPPAAPDTPFPAVNIILATHNLASVHKAQAIREQQLLTHAPEALPKLAFAQLQGMADEISQQLVQDARDKADTQARVVKCMTWGTTTECLNFLLRRASENKEAAMRTEDTRRAMGRELGRRVRGVFGFA</sequence>
<comment type="cofactor">
    <cofactor evidence="5">
        <name>FAD</name>
        <dbReference type="ChEBI" id="CHEBI:57692"/>
    </cofactor>
</comment>
<dbReference type="InterPro" id="IPR029041">
    <property type="entry name" value="FAD-linked_oxidoreductase-like"/>
</dbReference>
<accession>A0A9P4QR36</accession>
<evidence type="ECO:0000256" key="5">
    <source>
        <dbReference type="RuleBase" id="RU364054"/>
    </source>
</evidence>
<feature type="region of interest" description="Disordered" evidence="6">
    <location>
        <begin position="25"/>
        <end position="65"/>
    </location>
</feature>
<dbReference type="OrthoDB" id="5464at2759"/>
<dbReference type="Proteomes" id="UP000799444">
    <property type="component" value="Unassembled WGS sequence"/>
</dbReference>
<evidence type="ECO:0000256" key="2">
    <source>
        <dbReference type="ARBA" id="ARBA00012695"/>
    </source>
</evidence>
<keyword evidence="9" id="KW-1185">Reference proteome</keyword>
<dbReference type="GO" id="GO:0071949">
    <property type="term" value="F:FAD binding"/>
    <property type="evidence" value="ECO:0007669"/>
    <property type="project" value="TreeGrafter"/>
</dbReference>
<dbReference type="Gene3D" id="3.20.20.220">
    <property type="match status" value="1"/>
</dbReference>
<dbReference type="PANTHER" id="PTHR13914">
    <property type="entry name" value="PROLINE OXIDASE"/>
    <property type="match status" value="1"/>
</dbReference>
<organism evidence="8 9">
    <name type="scientific">Polyplosphaeria fusca</name>
    <dbReference type="NCBI Taxonomy" id="682080"/>
    <lineage>
        <taxon>Eukaryota</taxon>
        <taxon>Fungi</taxon>
        <taxon>Dikarya</taxon>
        <taxon>Ascomycota</taxon>
        <taxon>Pezizomycotina</taxon>
        <taxon>Dothideomycetes</taxon>
        <taxon>Pleosporomycetidae</taxon>
        <taxon>Pleosporales</taxon>
        <taxon>Tetraplosphaeriaceae</taxon>
        <taxon>Polyplosphaeria</taxon>
    </lineage>
</organism>
<evidence type="ECO:0000256" key="6">
    <source>
        <dbReference type="SAM" id="MobiDB-lite"/>
    </source>
</evidence>
<evidence type="ECO:0000259" key="7">
    <source>
        <dbReference type="Pfam" id="PF01619"/>
    </source>
</evidence>
<dbReference type="EMBL" id="ML996249">
    <property type="protein sequence ID" value="KAF2729322.1"/>
    <property type="molecule type" value="Genomic_DNA"/>
</dbReference>
<keyword evidence="4 5" id="KW-0642">Proline metabolism</keyword>
<evidence type="ECO:0000313" key="9">
    <source>
        <dbReference type="Proteomes" id="UP000799444"/>
    </source>
</evidence>
<dbReference type="EC" id="1.5.5.2" evidence="2 5"/>
<dbReference type="GO" id="GO:0004657">
    <property type="term" value="F:proline dehydrogenase activity"/>
    <property type="evidence" value="ECO:0007669"/>
    <property type="project" value="UniProtKB-EC"/>
</dbReference>
<evidence type="ECO:0000256" key="4">
    <source>
        <dbReference type="ARBA" id="ARBA00023062"/>
    </source>
</evidence>
<keyword evidence="3 5" id="KW-0560">Oxidoreductase</keyword>
<keyword evidence="5" id="KW-0274">FAD</keyword>
<dbReference type="InterPro" id="IPR015659">
    <property type="entry name" value="Proline_oxidase"/>
</dbReference>
<dbReference type="InterPro" id="IPR002872">
    <property type="entry name" value="Proline_DH_dom"/>
</dbReference>
<dbReference type="GO" id="GO:0010133">
    <property type="term" value="P:L-proline catabolic process to L-glutamate"/>
    <property type="evidence" value="ECO:0007669"/>
    <property type="project" value="TreeGrafter"/>
</dbReference>
<dbReference type="AlphaFoldDB" id="A0A9P4QR36"/>
<keyword evidence="5" id="KW-0285">Flavoprotein</keyword>
<gene>
    <name evidence="8" type="ORF">EJ04DRAFT_475888</name>
</gene>
<evidence type="ECO:0000256" key="3">
    <source>
        <dbReference type="ARBA" id="ARBA00023002"/>
    </source>
</evidence>
<comment type="similarity">
    <text evidence="1 5">Belongs to the proline oxidase family.</text>
</comment>
<dbReference type="PANTHER" id="PTHR13914:SF30">
    <property type="entry name" value="PROLINE DEHYDROGENASE"/>
    <property type="match status" value="1"/>
</dbReference>
<feature type="compositionally biased region" description="Polar residues" evidence="6">
    <location>
        <begin position="38"/>
        <end position="65"/>
    </location>
</feature>
<proteinExistence type="inferred from homology"/>